<dbReference type="EMBL" id="FCOL02000074">
    <property type="protein sequence ID" value="SAL82292.1"/>
    <property type="molecule type" value="Genomic_DNA"/>
</dbReference>
<dbReference type="Proteomes" id="UP000054925">
    <property type="component" value="Unassembled WGS sequence"/>
</dbReference>
<organism evidence="6 7">
    <name type="scientific">Caballeronia terrestris</name>
    <dbReference type="NCBI Taxonomy" id="1226301"/>
    <lineage>
        <taxon>Bacteria</taxon>
        <taxon>Pseudomonadati</taxon>
        <taxon>Pseudomonadota</taxon>
        <taxon>Betaproteobacteria</taxon>
        <taxon>Burkholderiales</taxon>
        <taxon>Burkholderiaceae</taxon>
        <taxon>Caballeronia</taxon>
    </lineage>
</organism>
<evidence type="ECO:0000259" key="5">
    <source>
        <dbReference type="PROSITE" id="PS50931"/>
    </source>
</evidence>
<evidence type="ECO:0000256" key="4">
    <source>
        <dbReference type="ARBA" id="ARBA00023163"/>
    </source>
</evidence>
<dbReference type="PANTHER" id="PTHR30537">
    <property type="entry name" value="HTH-TYPE TRANSCRIPTIONAL REGULATOR"/>
    <property type="match status" value="1"/>
</dbReference>
<dbReference type="RefSeq" id="WP_087659804.1">
    <property type="nucleotide sequence ID" value="NZ_FCOL02000074.1"/>
</dbReference>
<protein>
    <submittedName>
        <fullName evidence="6">LysR family transcriptional regulator</fullName>
    </submittedName>
</protein>
<evidence type="ECO:0000256" key="3">
    <source>
        <dbReference type="ARBA" id="ARBA00023125"/>
    </source>
</evidence>
<accession>A0A158KME0</accession>
<dbReference type="Gene3D" id="1.10.10.10">
    <property type="entry name" value="Winged helix-like DNA-binding domain superfamily/Winged helix DNA-binding domain"/>
    <property type="match status" value="1"/>
</dbReference>
<dbReference type="Pfam" id="PF03466">
    <property type="entry name" value="LysR_substrate"/>
    <property type="match status" value="1"/>
</dbReference>
<dbReference type="PRINTS" id="PR00039">
    <property type="entry name" value="HTHLYSR"/>
</dbReference>
<evidence type="ECO:0000313" key="6">
    <source>
        <dbReference type="EMBL" id="SAL82292.1"/>
    </source>
</evidence>
<dbReference type="InterPro" id="IPR000847">
    <property type="entry name" value="LysR_HTH_N"/>
</dbReference>
<dbReference type="OrthoDB" id="9810065at2"/>
<dbReference type="PROSITE" id="PS50931">
    <property type="entry name" value="HTH_LYSR"/>
    <property type="match status" value="1"/>
</dbReference>
<dbReference type="FunFam" id="1.10.10.10:FF:000001">
    <property type="entry name" value="LysR family transcriptional regulator"/>
    <property type="match status" value="1"/>
</dbReference>
<keyword evidence="3" id="KW-0238">DNA-binding</keyword>
<dbReference type="SUPFAM" id="SSF53850">
    <property type="entry name" value="Periplasmic binding protein-like II"/>
    <property type="match status" value="1"/>
</dbReference>
<sequence>MKDSGPSRLGTVELFCVAAKAQSFTAAATSLGTTPSAISKAVQRLENRLGLKLFERTTRAIRLTDDGLAYYKVCHQALGNIQEMEEALTGHRMPRGVLRISLPYSYGIKRVIPLIPRYVERYMGHVKVEVSLSNALADFVKQDCDMAIRLGQIADSRLVVRRLHDAQLRLVASPAYLRRRAAPRSPDDLYQHGCLGLRLPDSGRILPWTFSVEGKANNDVAIRPNMTFDHPLGTLAAALSDAGIAQLLDFTVDDDLRSGRLVEVLADFRPAPQVISAVYPGNRNLSAKVRTFLDFLIEAN</sequence>
<dbReference type="CDD" id="cd08422">
    <property type="entry name" value="PBP2_CrgA_like"/>
    <property type="match status" value="1"/>
</dbReference>
<dbReference type="Gene3D" id="3.40.190.290">
    <property type="match status" value="1"/>
</dbReference>
<dbReference type="InterPro" id="IPR036390">
    <property type="entry name" value="WH_DNA-bd_sf"/>
</dbReference>
<reference evidence="6" key="1">
    <citation type="submission" date="2016-01" db="EMBL/GenBank/DDBJ databases">
        <authorList>
            <person name="Peeters C."/>
        </authorList>
    </citation>
    <scope>NUCLEOTIDE SEQUENCE [LARGE SCALE GENOMIC DNA]</scope>
    <source>
        <strain evidence="6">LMG 22937</strain>
    </source>
</reference>
<dbReference type="SUPFAM" id="SSF46785">
    <property type="entry name" value="Winged helix' DNA-binding domain"/>
    <property type="match status" value="1"/>
</dbReference>
<evidence type="ECO:0000256" key="2">
    <source>
        <dbReference type="ARBA" id="ARBA00023015"/>
    </source>
</evidence>
<dbReference type="InterPro" id="IPR058163">
    <property type="entry name" value="LysR-type_TF_proteobact-type"/>
</dbReference>
<dbReference type="AlphaFoldDB" id="A0A158KME0"/>
<keyword evidence="4" id="KW-0804">Transcription</keyword>
<dbReference type="InterPro" id="IPR005119">
    <property type="entry name" value="LysR_subst-bd"/>
</dbReference>
<feature type="domain" description="HTH lysR-type" evidence="5">
    <location>
        <begin position="13"/>
        <end position="64"/>
    </location>
</feature>
<dbReference type="GO" id="GO:0003700">
    <property type="term" value="F:DNA-binding transcription factor activity"/>
    <property type="evidence" value="ECO:0007669"/>
    <property type="project" value="InterPro"/>
</dbReference>
<keyword evidence="2" id="KW-0805">Transcription regulation</keyword>
<keyword evidence="7" id="KW-1185">Reference proteome</keyword>
<name>A0A158KME0_9BURK</name>
<gene>
    <name evidence="6" type="ORF">AWB67_06082</name>
</gene>
<evidence type="ECO:0000313" key="7">
    <source>
        <dbReference type="Proteomes" id="UP000054925"/>
    </source>
</evidence>
<dbReference type="Pfam" id="PF00126">
    <property type="entry name" value="HTH_1"/>
    <property type="match status" value="1"/>
</dbReference>
<comment type="similarity">
    <text evidence="1">Belongs to the LysR transcriptional regulatory family.</text>
</comment>
<comment type="caution">
    <text evidence="6">The sequence shown here is derived from an EMBL/GenBank/DDBJ whole genome shotgun (WGS) entry which is preliminary data.</text>
</comment>
<proteinExistence type="inferred from homology"/>
<dbReference type="PANTHER" id="PTHR30537:SF5">
    <property type="entry name" value="HTH-TYPE TRANSCRIPTIONAL ACTIVATOR TTDR-RELATED"/>
    <property type="match status" value="1"/>
</dbReference>
<evidence type="ECO:0000256" key="1">
    <source>
        <dbReference type="ARBA" id="ARBA00009437"/>
    </source>
</evidence>
<dbReference type="InterPro" id="IPR036388">
    <property type="entry name" value="WH-like_DNA-bd_sf"/>
</dbReference>
<dbReference type="GO" id="GO:0003677">
    <property type="term" value="F:DNA binding"/>
    <property type="evidence" value="ECO:0007669"/>
    <property type="project" value="UniProtKB-KW"/>
</dbReference>